<dbReference type="RefSeq" id="YP_636390.1">
    <property type="nucleotide sequence ID" value="NC_008116.1"/>
</dbReference>
<reference evidence="1" key="2">
    <citation type="journal article" date="2005" name="BMC Biol.">
        <title>The complete chloroplast DNA sequences of the charophycean green algae Staurastrum and Zygnema reveal that the chloroplast genome underwent extensive changes during the evolution of the Zygnematales.</title>
        <authorList>
            <person name="Turmel M."/>
            <person name="Otis C."/>
            <person name="Lemieux C."/>
        </authorList>
    </citation>
    <scope>NUCLEOTIDE SEQUENCE</scope>
</reference>
<accession>Q32RY6</accession>
<evidence type="ECO:0000313" key="1">
    <source>
        <dbReference type="EMBL" id="AAX45769.1"/>
    </source>
</evidence>
<dbReference type="GeneID" id="4108565"/>
<dbReference type="EMBL" id="AY958085">
    <property type="protein sequence ID" value="AAX45769.1"/>
    <property type="molecule type" value="Genomic_DNA"/>
</dbReference>
<protein>
    <submittedName>
        <fullName evidence="1">Uncharacterized protein orf146a</fullName>
    </submittedName>
</protein>
<keyword evidence="1" id="KW-0150">Chloroplast</keyword>
<geneLocation type="chloroplast" evidence="1"/>
<sequence>MFASNKASMLELRCFINKYFLEDPLKTAEIETICNSAFSRIERQPNSRDPVISSVLFQQLLAKYKDVLFCPTKPTQWFFWEDGVWSEVLEVRIQRFIMDEILAITPDALKSFIINEVMYLLEKQLAEEHGKLSSDKAFFNRRFNKF</sequence>
<dbReference type="AlphaFoldDB" id="Q32RY6"/>
<organism evidence="1">
    <name type="scientific">Staurastrum punctulatum</name>
    <name type="common">Green alga</name>
    <name type="synonym">Cosmoastrum punctulatum</name>
    <dbReference type="NCBI Taxonomy" id="102822"/>
    <lineage>
        <taxon>Eukaryota</taxon>
        <taxon>Viridiplantae</taxon>
        <taxon>Streptophyta</taxon>
        <taxon>Zygnematophyceae</taxon>
        <taxon>Zygnematophycidae</taxon>
        <taxon>Desmidiales</taxon>
        <taxon>Desmidiaceae</taxon>
        <taxon>Staurastrum</taxon>
    </lineage>
</organism>
<keyword evidence="1" id="KW-0934">Plastid</keyword>
<gene>
    <name evidence="1" type="primary">orf146a</name>
</gene>
<proteinExistence type="predicted"/>
<name>Q32RY6_STAPU</name>
<reference evidence="1" key="1">
    <citation type="journal article" date="2002" name="J. Phycol.">
        <title>Phylogenetic relationships among streptophytes as inferred from chloroplast small and large subunit rRNA gene sequences.</title>
        <authorList>
            <person name="Turmel M."/>
            <person name="Ehara M."/>
            <person name="Otis C."/>
            <person name="Lemieux C."/>
        </authorList>
    </citation>
    <scope>NUCLEOTIDE SEQUENCE</scope>
</reference>